<dbReference type="Proteomes" id="UP000815677">
    <property type="component" value="Unassembled WGS sequence"/>
</dbReference>
<gene>
    <name evidence="2" type="ORF">MCHLO_05645</name>
</gene>
<sequence length="97" mass="11104">MVEDRIQATSQLAMPGESRMDNRDLQLSSYMRPLRNASCGSKLPVCDHVDPPEWRYGKVSQTMVCNACAKYEARNDKLRSKAKEAERVRRMEAGARR</sequence>
<name>A0ABQ0LAT7_MYCCL</name>
<evidence type="ECO:0008006" key="4">
    <source>
        <dbReference type="Google" id="ProtNLM"/>
    </source>
</evidence>
<dbReference type="Gene3D" id="3.30.50.10">
    <property type="entry name" value="Erythroid Transcription Factor GATA-1, subunit A"/>
    <property type="match status" value="1"/>
</dbReference>
<organism evidence="2 3">
    <name type="scientific">Mycena chlorophos</name>
    <name type="common">Agaric fungus</name>
    <name type="synonym">Agaricus chlorophos</name>
    <dbReference type="NCBI Taxonomy" id="658473"/>
    <lineage>
        <taxon>Eukaryota</taxon>
        <taxon>Fungi</taxon>
        <taxon>Dikarya</taxon>
        <taxon>Basidiomycota</taxon>
        <taxon>Agaricomycotina</taxon>
        <taxon>Agaricomycetes</taxon>
        <taxon>Agaricomycetidae</taxon>
        <taxon>Agaricales</taxon>
        <taxon>Marasmiineae</taxon>
        <taxon>Mycenaceae</taxon>
        <taxon>Mycena</taxon>
    </lineage>
</organism>
<feature type="region of interest" description="Disordered" evidence="1">
    <location>
        <begin position="1"/>
        <end position="21"/>
    </location>
</feature>
<dbReference type="SUPFAM" id="SSF57716">
    <property type="entry name" value="Glucocorticoid receptor-like (DNA-binding domain)"/>
    <property type="match status" value="1"/>
</dbReference>
<accession>A0ABQ0LAT7</accession>
<dbReference type="InterPro" id="IPR013088">
    <property type="entry name" value="Znf_NHR/GATA"/>
</dbReference>
<evidence type="ECO:0000313" key="3">
    <source>
        <dbReference type="Proteomes" id="UP000815677"/>
    </source>
</evidence>
<evidence type="ECO:0000313" key="2">
    <source>
        <dbReference type="EMBL" id="GAT48223.1"/>
    </source>
</evidence>
<proteinExistence type="predicted"/>
<evidence type="ECO:0000256" key="1">
    <source>
        <dbReference type="SAM" id="MobiDB-lite"/>
    </source>
</evidence>
<reference evidence="2" key="1">
    <citation type="submission" date="2014-09" db="EMBL/GenBank/DDBJ databases">
        <title>Genome sequence of the luminous mushroom Mycena chlorophos for searching fungal bioluminescence genes.</title>
        <authorList>
            <person name="Tanaka Y."/>
            <person name="Kasuga D."/>
            <person name="Oba Y."/>
            <person name="Hase S."/>
            <person name="Sato K."/>
            <person name="Oba Y."/>
            <person name="Sakakibara Y."/>
        </authorList>
    </citation>
    <scope>NUCLEOTIDE SEQUENCE</scope>
</reference>
<dbReference type="EMBL" id="DF844314">
    <property type="protein sequence ID" value="GAT48223.1"/>
    <property type="molecule type" value="Genomic_DNA"/>
</dbReference>
<keyword evidence="3" id="KW-1185">Reference proteome</keyword>
<protein>
    <recommendedName>
        <fullName evidence="4">GATA-type domain-containing protein</fullName>
    </recommendedName>
</protein>